<dbReference type="InterPro" id="IPR001461">
    <property type="entry name" value="Aspartic_peptidase_A1"/>
</dbReference>
<evidence type="ECO:0000313" key="6">
    <source>
        <dbReference type="EMBL" id="KAF5368923.1"/>
    </source>
</evidence>
<dbReference type="SUPFAM" id="SSF50630">
    <property type="entry name" value="Acid proteases"/>
    <property type="match status" value="1"/>
</dbReference>
<proteinExistence type="inferred from homology"/>
<keyword evidence="3" id="KW-0812">Transmembrane</keyword>
<keyword evidence="4" id="KW-0732">Signal</keyword>
<protein>
    <recommendedName>
        <fullName evidence="5">Peptidase A1 domain-containing protein</fullName>
    </recommendedName>
</protein>
<feature type="compositionally biased region" description="Basic and acidic residues" evidence="2">
    <location>
        <begin position="536"/>
        <end position="545"/>
    </location>
</feature>
<reference evidence="6 7" key="1">
    <citation type="journal article" date="2020" name="ISME J.">
        <title>Uncovering the hidden diversity of litter-decomposition mechanisms in mushroom-forming fungi.</title>
        <authorList>
            <person name="Floudas D."/>
            <person name="Bentzer J."/>
            <person name="Ahren D."/>
            <person name="Johansson T."/>
            <person name="Persson P."/>
            <person name="Tunlid A."/>
        </authorList>
    </citation>
    <scope>NUCLEOTIDE SEQUENCE [LARGE SCALE GENOMIC DNA]</scope>
    <source>
        <strain evidence="6 7">CBS 291.85</strain>
    </source>
</reference>
<dbReference type="AlphaFoldDB" id="A0A8H5GPX3"/>
<keyword evidence="7" id="KW-1185">Reference proteome</keyword>
<evidence type="ECO:0000313" key="7">
    <source>
        <dbReference type="Proteomes" id="UP000559256"/>
    </source>
</evidence>
<feature type="region of interest" description="Disordered" evidence="2">
    <location>
        <begin position="482"/>
        <end position="504"/>
    </location>
</feature>
<sequence>MRTRALLASFLVSFLPFFSLSHSTGLSSRSSSPIIETVSLPLTIDNQRHYAVNLTVASGSQNQSLLYVLSTSTGYTSVAGDRCTNCVPGVPKYSSSDITLSNESALSLVSEESWASGPFLTGNCSIQERNGSLWTWSDQRVILADNTSGIYSGEVSGLLGLGTNARNGDYSATPMAAWLKTTPSAANFSFGLALNPFVDGSADGGTLHWVKPDEDMFQGDVAFKELLPSNSSTSDFDSFVLMDSWSFTSPSGLQVSKSSETENLVTIVDPFFSSIYFPQNETRCGRGSLPCDTRMSLTLTFGNASVTFNEDQLVLQEVGGKCIGALQEWANPSVTEYLLGSLYIANIYLIYQGSSSSSWFGFAHRKPTTGQKKISPIVIAGVVLGSAAFLLMICVIIFLCIRYRRKKADSDRSSAIINPLLDYSVTSFRAEPFIISPESTPIVLSPTSASYLLTSPTAPYNGNPSPARQGKAAINSQTSFSMPTINQSQSTLPKRSQSHGLSARRSAPTILIPFASRDHYLPHADPNPQYLLVPSHPERRDDDRLSPGWSTRGVSSSSLHGRSSDSLPSYSSRVD</sequence>
<dbReference type="GO" id="GO:0004190">
    <property type="term" value="F:aspartic-type endopeptidase activity"/>
    <property type="evidence" value="ECO:0007669"/>
    <property type="project" value="InterPro"/>
</dbReference>
<gene>
    <name evidence="6" type="ORF">D9758_002969</name>
</gene>
<comment type="similarity">
    <text evidence="1">Belongs to the peptidase A1 family.</text>
</comment>
<accession>A0A8H5GPX3</accession>
<name>A0A8H5GPX3_9AGAR</name>
<organism evidence="6 7">
    <name type="scientific">Tetrapyrgos nigripes</name>
    <dbReference type="NCBI Taxonomy" id="182062"/>
    <lineage>
        <taxon>Eukaryota</taxon>
        <taxon>Fungi</taxon>
        <taxon>Dikarya</taxon>
        <taxon>Basidiomycota</taxon>
        <taxon>Agaricomycotina</taxon>
        <taxon>Agaricomycetes</taxon>
        <taxon>Agaricomycetidae</taxon>
        <taxon>Agaricales</taxon>
        <taxon>Marasmiineae</taxon>
        <taxon>Marasmiaceae</taxon>
        <taxon>Tetrapyrgos</taxon>
    </lineage>
</organism>
<dbReference type="PANTHER" id="PTHR47966:SF51">
    <property type="entry name" value="BETA-SITE APP-CLEAVING ENZYME, ISOFORM A-RELATED"/>
    <property type="match status" value="1"/>
</dbReference>
<dbReference type="PROSITE" id="PS51767">
    <property type="entry name" value="PEPTIDASE_A1"/>
    <property type="match status" value="1"/>
</dbReference>
<evidence type="ECO:0000259" key="5">
    <source>
        <dbReference type="PROSITE" id="PS51767"/>
    </source>
</evidence>
<comment type="caution">
    <text evidence="6">The sequence shown here is derived from an EMBL/GenBank/DDBJ whole genome shotgun (WGS) entry which is preliminary data.</text>
</comment>
<evidence type="ECO:0000256" key="1">
    <source>
        <dbReference type="ARBA" id="ARBA00007447"/>
    </source>
</evidence>
<feature type="region of interest" description="Disordered" evidence="2">
    <location>
        <begin position="525"/>
        <end position="575"/>
    </location>
</feature>
<feature type="compositionally biased region" description="Low complexity" evidence="2">
    <location>
        <begin position="555"/>
        <end position="575"/>
    </location>
</feature>
<dbReference type="Gene3D" id="2.40.70.10">
    <property type="entry name" value="Acid Proteases"/>
    <property type="match status" value="2"/>
</dbReference>
<evidence type="ECO:0000256" key="3">
    <source>
        <dbReference type="SAM" id="Phobius"/>
    </source>
</evidence>
<dbReference type="OrthoDB" id="2563011at2759"/>
<feature type="signal peptide" evidence="4">
    <location>
        <begin position="1"/>
        <end position="21"/>
    </location>
</feature>
<keyword evidence="3" id="KW-0472">Membrane</keyword>
<evidence type="ECO:0000256" key="2">
    <source>
        <dbReference type="SAM" id="MobiDB-lite"/>
    </source>
</evidence>
<dbReference type="PANTHER" id="PTHR47966">
    <property type="entry name" value="BETA-SITE APP-CLEAVING ENZYME, ISOFORM A-RELATED"/>
    <property type="match status" value="1"/>
</dbReference>
<dbReference type="EMBL" id="JAACJM010000014">
    <property type="protein sequence ID" value="KAF5368923.1"/>
    <property type="molecule type" value="Genomic_DNA"/>
</dbReference>
<evidence type="ECO:0000256" key="4">
    <source>
        <dbReference type="SAM" id="SignalP"/>
    </source>
</evidence>
<dbReference type="InterPro" id="IPR021109">
    <property type="entry name" value="Peptidase_aspartic_dom_sf"/>
</dbReference>
<keyword evidence="3" id="KW-1133">Transmembrane helix</keyword>
<dbReference type="Proteomes" id="UP000559256">
    <property type="component" value="Unassembled WGS sequence"/>
</dbReference>
<feature type="domain" description="Peptidase A1" evidence="5">
    <location>
        <begin position="50"/>
        <end position="363"/>
    </location>
</feature>
<dbReference type="InterPro" id="IPR033121">
    <property type="entry name" value="PEPTIDASE_A1"/>
</dbReference>
<feature type="compositionally biased region" description="Polar residues" evidence="2">
    <location>
        <begin position="482"/>
        <end position="500"/>
    </location>
</feature>
<dbReference type="GO" id="GO:0006508">
    <property type="term" value="P:proteolysis"/>
    <property type="evidence" value="ECO:0007669"/>
    <property type="project" value="InterPro"/>
</dbReference>
<feature type="transmembrane region" description="Helical" evidence="3">
    <location>
        <begin position="377"/>
        <end position="401"/>
    </location>
</feature>
<feature type="chain" id="PRO_5034302018" description="Peptidase A1 domain-containing protein" evidence="4">
    <location>
        <begin position="22"/>
        <end position="575"/>
    </location>
</feature>